<proteinExistence type="predicted"/>
<sequence>MITQTRINQEFSTTEGLDWITALRGTQIRKLAEQEVVQLGLFDQTKKRGIGIIFLSWRKVNRLS</sequence>
<protein>
    <submittedName>
        <fullName evidence="1">Uncharacterized protein</fullName>
    </submittedName>
</protein>
<dbReference type="Proteomes" id="UP000176944">
    <property type="component" value="Chromosome"/>
</dbReference>
<accession>A0A1D9G8Z1</accession>
<gene>
    <name evidence="1" type="ORF">BJP36_32780</name>
</gene>
<name>A0A1D9G8Z1_MOOP1</name>
<dbReference type="EMBL" id="CP017708">
    <property type="protein sequence ID" value="AOY83994.1"/>
    <property type="molecule type" value="Genomic_DNA"/>
</dbReference>
<evidence type="ECO:0000313" key="1">
    <source>
        <dbReference type="EMBL" id="AOY83994.1"/>
    </source>
</evidence>
<organism evidence="1 2">
    <name type="scientific">Moorena producens (strain JHB)</name>
    <dbReference type="NCBI Taxonomy" id="1454205"/>
    <lineage>
        <taxon>Bacteria</taxon>
        <taxon>Bacillati</taxon>
        <taxon>Cyanobacteriota</taxon>
        <taxon>Cyanophyceae</taxon>
        <taxon>Coleofasciculales</taxon>
        <taxon>Coleofasciculaceae</taxon>
        <taxon>Moorena</taxon>
    </lineage>
</organism>
<evidence type="ECO:0000313" key="2">
    <source>
        <dbReference type="Proteomes" id="UP000176944"/>
    </source>
</evidence>
<reference evidence="2" key="1">
    <citation type="submission" date="2016-10" db="EMBL/GenBank/DDBJ databases">
        <title>Comparative genomics uncovers the prolific and rare metabolic potential of the cyanobacterial genus Moorea.</title>
        <authorList>
            <person name="Leao T."/>
            <person name="Castelao G."/>
            <person name="Korobeynikov A."/>
            <person name="Monroe E.A."/>
            <person name="Podell S."/>
            <person name="Glukhov E."/>
            <person name="Allen E."/>
            <person name="Gerwick W.H."/>
            <person name="Gerwick L."/>
        </authorList>
    </citation>
    <scope>NUCLEOTIDE SEQUENCE [LARGE SCALE GENOMIC DNA]</scope>
    <source>
        <strain evidence="2">JHB</strain>
    </source>
</reference>
<dbReference type="AlphaFoldDB" id="A0A1D9G8Z1"/>